<reference evidence="1 2" key="1">
    <citation type="submission" date="2017-10" db="EMBL/GenBank/DDBJ databases">
        <title>Genomics of the genus Arcobacter.</title>
        <authorList>
            <person name="Perez-Cataluna A."/>
            <person name="Figueras M.J."/>
        </authorList>
    </citation>
    <scope>NUCLEOTIDE SEQUENCE [LARGE SCALE GENOMIC DNA]</scope>
    <source>
        <strain evidence="1 2">CECT 8441</strain>
    </source>
</reference>
<dbReference type="SUPFAM" id="SSF53271">
    <property type="entry name" value="PRTase-like"/>
    <property type="match status" value="1"/>
</dbReference>
<dbReference type="AlphaFoldDB" id="A0A4Q1AHN8"/>
<dbReference type="CDD" id="cd06223">
    <property type="entry name" value="PRTases_typeI"/>
    <property type="match status" value="1"/>
</dbReference>
<dbReference type="EMBL" id="PDKK01000013">
    <property type="protein sequence ID" value="RXK03253.1"/>
    <property type="molecule type" value="Genomic_DNA"/>
</dbReference>
<name>A0A4Q1AHN8_9BACT</name>
<evidence type="ECO:0000313" key="1">
    <source>
        <dbReference type="EMBL" id="RXK03253.1"/>
    </source>
</evidence>
<comment type="caution">
    <text evidence="1">The sequence shown here is derived from an EMBL/GenBank/DDBJ whole genome shotgun (WGS) entry which is preliminary data.</text>
</comment>
<protein>
    <submittedName>
        <fullName evidence="1">Phosphoribosyltransferase</fullName>
    </submittedName>
</protein>
<keyword evidence="2" id="KW-1185">Reference proteome</keyword>
<keyword evidence="1" id="KW-0808">Transferase</keyword>
<sequence>MKCLSCEQLSFSIICKKCQVNLLQSSFYKRELEPNFFNYSFYGFSEIEDLLTSKYYFHGDRVYNILAKLSFKKFAANFVFDEVVYSIGIDEHTRHDFSQTAILSHHLKSKFIKPLYGRLKATNIIKYAGKDLEFRQKNRRKFKTNLENEKIILVDDLVTTCTTILEAKKVLEKKGNKVLFSLTLADAKI</sequence>
<gene>
    <name evidence="1" type="ORF">CRV07_12745</name>
</gene>
<evidence type="ECO:0000313" key="2">
    <source>
        <dbReference type="Proteomes" id="UP000289758"/>
    </source>
</evidence>
<dbReference type="InterPro" id="IPR029057">
    <property type="entry name" value="PRTase-like"/>
</dbReference>
<dbReference type="OrthoDB" id="5342812at2"/>
<organism evidence="1 2">
    <name type="scientific">Halarcobacter ebronensis</name>
    <dbReference type="NCBI Taxonomy" id="1462615"/>
    <lineage>
        <taxon>Bacteria</taxon>
        <taxon>Pseudomonadati</taxon>
        <taxon>Campylobacterota</taxon>
        <taxon>Epsilonproteobacteria</taxon>
        <taxon>Campylobacterales</taxon>
        <taxon>Arcobacteraceae</taxon>
        <taxon>Halarcobacter</taxon>
    </lineage>
</organism>
<dbReference type="Proteomes" id="UP000289758">
    <property type="component" value="Unassembled WGS sequence"/>
</dbReference>
<dbReference type="InterPro" id="IPR000836">
    <property type="entry name" value="PRTase_dom"/>
</dbReference>
<keyword evidence="1" id="KW-0328">Glycosyltransferase</keyword>
<accession>A0A4Q1AHN8</accession>
<dbReference type="GO" id="GO:0016757">
    <property type="term" value="F:glycosyltransferase activity"/>
    <property type="evidence" value="ECO:0007669"/>
    <property type="project" value="UniProtKB-KW"/>
</dbReference>
<dbReference type="Gene3D" id="3.40.50.2020">
    <property type="match status" value="1"/>
</dbReference>
<proteinExistence type="predicted"/>
<dbReference type="RefSeq" id="WP_129088024.1">
    <property type="nucleotide sequence ID" value="NZ_CP053836.1"/>
</dbReference>